<dbReference type="GO" id="GO:0005615">
    <property type="term" value="C:extracellular space"/>
    <property type="evidence" value="ECO:0007669"/>
    <property type="project" value="TreeGrafter"/>
</dbReference>
<dbReference type="AlphaFoldDB" id="A0AAV1LIN1"/>
<comment type="caution">
    <text evidence="6">The sequence shown here is derived from an EMBL/GenBank/DDBJ whole genome shotgun (WGS) entry which is preliminary data.</text>
</comment>
<evidence type="ECO:0000256" key="2">
    <source>
        <dbReference type="ARBA" id="ARBA00022729"/>
    </source>
</evidence>
<dbReference type="PROSITE" id="PS51155">
    <property type="entry name" value="CHIT_BIND_RR_2"/>
    <property type="match status" value="1"/>
</dbReference>
<keyword evidence="2 5" id="KW-0732">Signal</keyword>
<evidence type="ECO:0000313" key="7">
    <source>
        <dbReference type="Proteomes" id="UP001314205"/>
    </source>
</evidence>
<dbReference type="InterPro" id="IPR051217">
    <property type="entry name" value="Insect_Cuticle_Struc_Prot"/>
</dbReference>
<evidence type="ECO:0000256" key="4">
    <source>
        <dbReference type="SAM" id="MobiDB-lite"/>
    </source>
</evidence>
<dbReference type="PANTHER" id="PTHR12236">
    <property type="entry name" value="STRUCTURAL CONTITUENT OF CUTICLE"/>
    <property type="match status" value="1"/>
</dbReference>
<sequence length="158" mass="17890">MIQKLAIFSILILSATCMVLHQTPLYLPIQYQERTPSYNFAYEVNDPHTGDFKRQQENRRGDVVLGHYSLLQPDGVTRTVDYRADDHTGFNAVVNNIGRLNNGPSDRQEAANDGSGRQPDERPPAEQPRHSPNEQQVTPTPLAITHTSIIHQILHRRS</sequence>
<accession>A0AAV1LIN1</accession>
<evidence type="ECO:0000256" key="3">
    <source>
        <dbReference type="PROSITE-ProRule" id="PRU00497"/>
    </source>
</evidence>
<feature type="compositionally biased region" description="Basic and acidic residues" evidence="4">
    <location>
        <begin position="118"/>
        <end position="132"/>
    </location>
</feature>
<feature type="chain" id="PRO_5043640032" evidence="5">
    <location>
        <begin position="18"/>
        <end position="158"/>
    </location>
</feature>
<reference evidence="6 7" key="1">
    <citation type="submission" date="2023-11" db="EMBL/GenBank/DDBJ databases">
        <authorList>
            <person name="Hedman E."/>
            <person name="Englund M."/>
            <person name="Stromberg M."/>
            <person name="Nyberg Akerstrom W."/>
            <person name="Nylinder S."/>
            <person name="Jareborg N."/>
            <person name="Kallberg Y."/>
            <person name="Kronander E."/>
        </authorList>
    </citation>
    <scope>NUCLEOTIDE SEQUENCE [LARGE SCALE GENOMIC DNA]</scope>
</reference>
<evidence type="ECO:0000313" key="6">
    <source>
        <dbReference type="EMBL" id="CAK1593551.1"/>
    </source>
</evidence>
<dbReference type="PROSITE" id="PS00233">
    <property type="entry name" value="CHIT_BIND_RR_1"/>
    <property type="match status" value="1"/>
</dbReference>
<dbReference type="PANTHER" id="PTHR12236:SF95">
    <property type="entry name" value="CUTICULAR PROTEIN 76BD, ISOFORM C-RELATED"/>
    <property type="match status" value="1"/>
</dbReference>
<organism evidence="6 7">
    <name type="scientific">Parnassius mnemosyne</name>
    <name type="common">clouded apollo</name>
    <dbReference type="NCBI Taxonomy" id="213953"/>
    <lineage>
        <taxon>Eukaryota</taxon>
        <taxon>Metazoa</taxon>
        <taxon>Ecdysozoa</taxon>
        <taxon>Arthropoda</taxon>
        <taxon>Hexapoda</taxon>
        <taxon>Insecta</taxon>
        <taxon>Pterygota</taxon>
        <taxon>Neoptera</taxon>
        <taxon>Endopterygota</taxon>
        <taxon>Lepidoptera</taxon>
        <taxon>Glossata</taxon>
        <taxon>Ditrysia</taxon>
        <taxon>Papilionoidea</taxon>
        <taxon>Papilionidae</taxon>
        <taxon>Parnassiinae</taxon>
        <taxon>Parnassini</taxon>
        <taxon>Parnassius</taxon>
        <taxon>Driopa</taxon>
    </lineage>
</organism>
<dbReference type="Proteomes" id="UP001314205">
    <property type="component" value="Unassembled WGS sequence"/>
</dbReference>
<dbReference type="Pfam" id="PF00379">
    <property type="entry name" value="Chitin_bind_4"/>
    <property type="match status" value="1"/>
</dbReference>
<dbReference type="InterPro" id="IPR000618">
    <property type="entry name" value="Insect_cuticle"/>
</dbReference>
<feature type="region of interest" description="Disordered" evidence="4">
    <location>
        <begin position="95"/>
        <end position="140"/>
    </location>
</feature>
<dbReference type="GO" id="GO:0031012">
    <property type="term" value="C:extracellular matrix"/>
    <property type="evidence" value="ECO:0007669"/>
    <property type="project" value="TreeGrafter"/>
</dbReference>
<proteinExistence type="predicted"/>
<gene>
    <name evidence="6" type="ORF">PARMNEM_LOCUS13315</name>
</gene>
<dbReference type="PRINTS" id="PR00947">
    <property type="entry name" value="CUTICLE"/>
</dbReference>
<evidence type="ECO:0000256" key="5">
    <source>
        <dbReference type="SAM" id="SignalP"/>
    </source>
</evidence>
<keyword evidence="1 3" id="KW-0193">Cuticle</keyword>
<feature type="signal peptide" evidence="5">
    <location>
        <begin position="1"/>
        <end position="17"/>
    </location>
</feature>
<dbReference type="GO" id="GO:0042302">
    <property type="term" value="F:structural constituent of cuticle"/>
    <property type="evidence" value="ECO:0007669"/>
    <property type="project" value="UniProtKB-UniRule"/>
</dbReference>
<evidence type="ECO:0000256" key="1">
    <source>
        <dbReference type="ARBA" id="ARBA00022460"/>
    </source>
</evidence>
<keyword evidence="7" id="KW-1185">Reference proteome</keyword>
<dbReference type="EMBL" id="CAVLGL010000088">
    <property type="protein sequence ID" value="CAK1593551.1"/>
    <property type="molecule type" value="Genomic_DNA"/>
</dbReference>
<dbReference type="InterPro" id="IPR031311">
    <property type="entry name" value="CHIT_BIND_RR_consensus"/>
</dbReference>
<protein>
    <submittedName>
        <fullName evidence="6">Uncharacterized protein</fullName>
    </submittedName>
</protein>
<name>A0AAV1LIN1_9NEOP</name>